<reference evidence="1 2" key="1">
    <citation type="submission" date="2019-03" db="EMBL/GenBank/DDBJ databases">
        <title>Genomic Encyclopedia of Archaeal and Bacterial Type Strains, Phase II (KMG-II): from individual species to whole genera.</title>
        <authorList>
            <person name="Goeker M."/>
        </authorList>
    </citation>
    <scope>NUCLEOTIDE SEQUENCE [LARGE SCALE GENOMIC DNA]</scope>
    <source>
        <strain evidence="1 2">ATCC 700618</strain>
    </source>
</reference>
<organism evidence="1 2">
    <name type="scientific">Mycoplasma testudineum</name>
    <dbReference type="NCBI Taxonomy" id="244584"/>
    <lineage>
        <taxon>Bacteria</taxon>
        <taxon>Bacillati</taxon>
        <taxon>Mycoplasmatota</taxon>
        <taxon>Mollicutes</taxon>
        <taxon>Mycoplasmataceae</taxon>
        <taxon>Mycoplasma</taxon>
    </lineage>
</organism>
<evidence type="ECO:0000313" key="1">
    <source>
        <dbReference type="EMBL" id="TDO20521.1"/>
    </source>
</evidence>
<dbReference type="EMBL" id="SNWN01000010">
    <property type="protein sequence ID" value="TDO20521.1"/>
    <property type="molecule type" value="Genomic_DNA"/>
</dbReference>
<accession>A0A4R6IFL6</accession>
<dbReference type="RefSeq" id="WP_094254524.1">
    <property type="nucleotide sequence ID" value="NZ_NNCE01000002.1"/>
</dbReference>
<comment type="caution">
    <text evidence="1">The sequence shown here is derived from an EMBL/GenBank/DDBJ whole genome shotgun (WGS) entry which is preliminary data.</text>
</comment>
<name>A0A4R6IFL6_9MOLU</name>
<sequence>MKKNGKNIIKNSKYIEHDKIENFKSLDDYTSQFDKDSKYEDAGYGSHEFDTYSSSEDYPSFETSEKYPIEDYAPELLDHDFDITATHQTHQPVSKTVPSSNFNFEPKEKFKFQTFDPNLRQKYSTQEFLTQSQPIPRAMQFTQEFGYSNNQNINAPQIYETTQYTIPDSFDYNKYPVAAKTPNNQYYLNYYNQNQRLDNVNYEYPEIDNFSEPIGGNLLPLNNNINSTQNLPSIGNNSYYQPQYQSQNSYYPAKVNTSAYQFSTYNTNSYTLPTPVVENYVDNTEMVDITNLHNYSSGYNQFDYYNNQKNHTNTFNNSYQNTNLLPANNPYFSNSPYGSNEYGQNYYQTPAVKNKSQTELSNLSARSRERIKNIEYLLQTNLISKIQFDKAKKQIIENDNNSKFKTSELGFDKFNKKVTK</sequence>
<gene>
    <name evidence="1" type="ORF">EI74_0356</name>
</gene>
<proteinExistence type="predicted"/>
<protein>
    <submittedName>
        <fullName evidence="1">Uncharacterized protein</fullName>
    </submittedName>
</protein>
<dbReference type="Proteomes" id="UP000295518">
    <property type="component" value="Unassembled WGS sequence"/>
</dbReference>
<keyword evidence="2" id="KW-1185">Reference proteome</keyword>
<evidence type="ECO:0000313" key="2">
    <source>
        <dbReference type="Proteomes" id="UP000295518"/>
    </source>
</evidence>
<dbReference type="AlphaFoldDB" id="A0A4R6IFL6"/>